<sequence length="64" mass="7402">MSREFDAFKKTLSKESLKAIYDESKLEISQTTVEGTDAFTLELASQMAVNLLESYHRWLQEKSK</sequence>
<proteinExistence type="predicted"/>
<keyword evidence="2" id="KW-1185">Reference proteome</keyword>
<gene>
    <name evidence="1" type="ORF">JOC31_001057</name>
</gene>
<reference evidence="1 2" key="1">
    <citation type="submission" date="2021-01" db="EMBL/GenBank/DDBJ databases">
        <title>Genomic Encyclopedia of Type Strains, Phase IV (KMG-IV): sequencing the most valuable type-strain genomes for metagenomic binning, comparative biology and taxonomic classification.</title>
        <authorList>
            <person name="Goeker M."/>
        </authorList>
    </citation>
    <scope>NUCLEOTIDE SEQUENCE [LARGE SCALE GENOMIC DNA]</scope>
    <source>
        <strain evidence="1 2">DSM 27513</strain>
    </source>
</reference>
<organism evidence="1 2">
    <name type="scientific">Streptococcus saliviloxodontae</name>
    <dbReference type="NCBI Taxonomy" id="1349416"/>
    <lineage>
        <taxon>Bacteria</taxon>
        <taxon>Bacillati</taxon>
        <taxon>Bacillota</taxon>
        <taxon>Bacilli</taxon>
        <taxon>Lactobacillales</taxon>
        <taxon>Streptococcaceae</taxon>
        <taxon>Streptococcus</taxon>
    </lineage>
</organism>
<comment type="caution">
    <text evidence="1">The sequence shown here is derived from an EMBL/GenBank/DDBJ whole genome shotgun (WGS) entry which is preliminary data.</text>
</comment>
<accession>A0ABS2PN50</accession>
<dbReference type="Proteomes" id="UP000809081">
    <property type="component" value="Unassembled WGS sequence"/>
</dbReference>
<dbReference type="RefSeq" id="WP_205017122.1">
    <property type="nucleotide sequence ID" value="NZ_JAFBEI010000019.1"/>
</dbReference>
<evidence type="ECO:0000313" key="1">
    <source>
        <dbReference type="EMBL" id="MBM7636238.1"/>
    </source>
</evidence>
<evidence type="ECO:0000313" key="2">
    <source>
        <dbReference type="Proteomes" id="UP000809081"/>
    </source>
</evidence>
<dbReference type="EMBL" id="JAFBEI010000019">
    <property type="protein sequence ID" value="MBM7636238.1"/>
    <property type="molecule type" value="Genomic_DNA"/>
</dbReference>
<protein>
    <recommendedName>
        <fullName evidence="3">Cytoplasmic protein</fullName>
    </recommendedName>
</protein>
<name>A0ABS2PN50_9STRE</name>
<evidence type="ECO:0008006" key="3">
    <source>
        <dbReference type="Google" id="ProtNLM"/>
    </source>
</evidence>